<keyword evidence="2" id="KW-1185">Reference proteome</keyword>
<evidence type="ECO:0000313" key="2">
    <source>
        <dbReference type="Proteomes" id="UP001232148"/>
    </source>
</evidence>
<evidence type="ECO:0000313" key="1">
    <source>
        <dbReference type="EMBL" id="KAK2033936.1"/>
    </source>
</evidence>
<dbReference type="AlphaFoldDB" id="A0AAD9HTF1"/>
<gene>
    <name evidence="1" type="ORF">LX32DRAFT_27077</name>
</gene>
<comment type="caution">
    <text evidence="1">The sequence shown here is derived from an EMBL/GenBank/DDBJ whole genome shotgun (WGS) entry which is preliminary data.</text>
</comment>
<dbReference type="EMBL" id="MU842818">
    <property type="protein sequence ID" value="KAK2033936.1"/>
    <property type="molecule type" value="Genomic_DNA"/>
</dbReference>
<dbReference type="Proteomes" id="UP001232148">
    <property type="component" value="Unassembled WGS sequence"/>
</dbReference>
<sequence>MRCILGPAALHCTAPHPAGCIRNHEGINPSVQPATSVTHPFSTTHPDWLRLQAGRKDACRSQKPKAWDKCSCLEAAIPLVVLFHG</sequence>
<name>A0AAD9HTF1_9PEZI</name>
<reference evidence="1" key="1">
    <citation type="submission" date="2021-06" db="EMBL/GenBank/DDBJ databases">
        <title>Comparative genomics, transcriptomics and evolutionary studies reveal genomic signatures of adaptation to plant cell wall in hemibiotrophic fungi.</title>
        <authorList>
            <consortium name="DOE Joint Genome Institute"/>
            <person name="Baroncelli R."/>
            <person name="Diaz J.F."/>
            <person name="Benocci T."/>
            <person name="Peng M."/>
            <person name="Battaglia E."/>
            <person name="Haridas S."/>
            <person name="Andreopoulos W."/>
            <person name="Labutti K."/>
            <person name="Pangilinan J."/>
            <person name="Floch G.L."/>
            <person name="Makela M.R."/>
            <person name="Henrissat B."/>
            <person name="Grigoriev I.V."/>
            <person name="Crouch J.A."/>
            <person name="De Vries R.P."/>
            <person name="Sukno S.A."/>
            <person name="Thon M.R."/>
        </authorList>
    </citation>
    <scope>NUCLEOTIDE SEQUENCE</scope>
    <source>
        <strain evidence="1">MAFF235873</strain>
    </source>
</reference>
<proteinExistence type="predicted"/>
<accession>A0AAD9HTF1</accession>
<organism evidence="1 2">
    <name type="scientific">Colletotrichum zoysiae</name>
    <dbReference type="NCBI Taxonomy" id="1216348"/>
    <lineage>
        <taxon>Eukaryota</taxon>
        <taxon>Fungi</taxon>
        <taxon>Dikarya</taxon>
        <taxon>Ascomycota</taxon>
        <taxon>Pezizomycotina</taxon>
        <taxon>Sordariomycetes</taxon>
        <taxon>Hypocreomycetidae</taxon>
        <taxon>Glomerellales</taxon>
        <taxon>Glomerellaceae</taxon>
        <taxon>Colletotrichum</taxon>
        <taxon>Colletotrichum graminicola species complex</taxon>
    </lineage>
</organism>
<protein>
    <submittedName>
        <fullName evidence="1">Uncharacterized protein</fullName>
    </submittedName>
</protein>